<evidence type="ECO:0000259" key="5">
    <source>
        <dbReference type="PROSITE" id="PS50921"/>
    </source>
</evidence>
<organism evidence="6 7">
    <name type="scientific">Amycolatopsis endophytica</name>
    <dbReference type="NCBI Taxonomy" id="860233"/>
    <lineage>
        <taxon>Bacteria</taxon>
        <taxon>Bacillati</taxon>
        <taxon>Actinomycetota</taxon>
        <taxon>Actinomycetes</taxon>
        <taxon>Pseudonocardiales</taxon>
        <taxon>Pseudonocardiaceae</taxon>
        <taxon>Amycolatopsis</taxon>
    </lineage>
</organism>
<evidence type="ECO:0000256" key="1">
    <source>
        <dbReference type="ARBA" id="ARBA00022679"/>
    </source>
</evidence>
<name>A0A853B886_9PSEU</name>
<comment type="caution">
    <text evidence="6">The sequence shown here is derived from an EMBL/GenBank/DDBJ whole genome shotgun (WGS) entry which is preliminary data.</text>
</comment>
<feature type="domain" description="ANTAR" evidence="5">
    <location>
        <begin position="181"/>
        <end position="242"/>
    </location>
</feature>
<evidence type="ECO:0000256" key="4">
    <source>
        <dbReference type="ARBA" id="ARBA00023163"/>
    </source>
</evidence>
<keyword evidence="7" id="KW-1185">Reference proteome</keyword>
<evidence type="ECO:0000256" key="2">
    <source>
        <dbReference type="ARBA" id="ARBA00022777"/>
    </source>
</evidence>
<gene>
    <name evidence="6" type="ORF">HNR02_004224</name>
</gene>
<dbReference type="InterPro" id="IPR003018">
    <property type="entry name" value="GAF"/>
</dbReference>
<dbReference type="SMART" id="SM01012">
    <property type="entry name" value="ANTAR"/>
    <property type="match status" value="1"/>
</dbReference>
<dbReference type="Pfam" id="PF03861">
    <property type="entry name" value="ANTAR"/>
    <property type="match status" value="1"/>
</dbReference>
<dbReference type="AlphaFoldDB" id="A0A853B886"/>
<dbReference type="PIRSF" id="PIRSF036625">
    <property type="entry name" value="GAF_ANTAR"/>
    <property type="match status" value="1"/>
</dbReference>
<evidence type="ECO:0000313" key="6">
    <source>
        <dbReference type="EMBL" id="NYI90901.1"/>
    </source>
</evidence>
<dbReference type="InterPro" id="IPR036388">
    <property type="entry name" value="WH-like_DNA-bd_sf"/>
</dbReference>
<dbReference type="GO" id="GO:0003723">
    <property type="term" value="F:RNA binding"/>
    <property type="evidence" value="ECO:0007669"/>
    <property type="project" value="InterPro"/>
</dbReference>
<protein>
    <recommendedName>
        <fullName evidence="5">ANTAR domain-containing protein</fullName>
    </recommendedName>
</protein>
<dbReference type="Gene3D" id="1.10.10.10">
    <property type="entry name" value="Winged helix-like DNA-binding domain superfamily/Winged helix DNA-binding domain"/>
    <property type="match status" value="1"/>
</dbReference>
<dbReference type="SMART" id="SM00065">
    <property type="entry name" value="GAF"/>
    <property type="match status" value="1"/>
</dbReference>
<dbReference type="InterPro" id="IPR011006">
    <property type="entry name" value="CheY-like_superfamily"/>
</dbReference>
<dbReference type="InterPro" id="IPR012074">
    <property type="entry name" value="GAF_ANTAR"/>
</dbReference>
<dbReference type="SUPFAM" id="SSF55781">
    <property type="entry name" value="GAF domain-like"/>
    <property type="match status" value="1"/>
</dbReference>
<evidence type="ECO:0000256" key="3">
    <source>
        <dbReference type="ARBA" id="ARBA00023015"/>
    </source>
</evidence>
<dbReference type="RefSeq" id="WP_179774859.1">
    <property type="nucleotide sequence ID" value="NZ_JACCFK010000001.1"/>
</dbReference>
<accession>A0A853B886</accession>
<proteinExistence type="predicted"/>
<dbReference type="InterPro" id="IPR005561">
    <property type="entry name" value="ANTAR"/>
</dbReference>
<reference evidence="6 7" key="1">
    <citation type="submission" date="2020-07" db="EMBL/GenBank/DDBJ databases">
        <title>Sequencing the genomes of 1000 actinobacteria strains.</title>
        <authorList>
            <person name="Klenk H.-P."/>
        </authorList>
    </citation>
    <scope>NUCLEOTIDE SEQUENCE [LARGE SCALE GENOMIC DNA]</scope>
    <source>
        <strain evidence="6 7">DSM 104006</strain>
    </source>
</reference>
<dbReference type="Gene3D" id="3.30.450.40">
    <property type="match status" value="1"/>
</dbReference>
<sequence>MSDGSDDHFARLDHVTEALEDLCVQAAGQSLEDAVRGIAEGAVATLPDADAATITALDDNGLPYLLATTDQRVVGIDEDQYKTHRGPCVEAATRRHPVRAVIGEHEEEWPEFTASAKAAGVNTYLSVPLLVPGGPADGDDEVVGGLDMYSFTARAFDPYDEQMMRLFVTAACDAFANARRWEATNRKIGQLETALTSRADIDQAKGVLMAIHGCTADEAFARLVEESQRTNTKLAVVARKLLDSLRR</sequence>
<keyword evidence="1" id="KW-0808">Transferase</keyword>
<keyword evidence="2" id="KW-0418">Kinase</keyword>
<dbReference type="InterPro" id="IPR029016">
    <property type="entry name" value="GAF-like_dom_sf"/>
</dbReference>
<dbReference type="EMBL" id="JACCFK010000001">
    <property type="protein sequence ID" value="NYI90901.1"/>
    <property type="molecule type" value="Genomic_DNA"/>
</dbReference>
<evidence type="ECO:0000313" key="7">
    <source>
        <dbReference type="Proteomes" id="UP000549616"/>
    </source>
</evidence>
<keyword evidence="3" id="KW-0805">Transcription regulation</keyword>
<dbReference type="GO" id="GO:0016301">
    <property type="term" value="F:kinase activity"/>
    <property type="evidence" value="ECO:0007669"/>
    <property type="project" value="UniProtKB-KW"/>
</dbReference>
<dbReference type="PROSITE" id="PS50921">
    <property type="entry name" value="ANTAR"/>
    <property type="match status" value="1"/>
</dbReference>
<dbReference type="Pfam" id="PF13185">
    <property type="entry name" value="GAF_2"/>
    <property type="match status" value="1"/>
</dbReference>
<keyword evidence="4" id="KW-0804">Transcription</keyword>
<dbReference type="Proteomes" id="UP000549616">
    <property type="component" value="Unassembled WGS sequence"/>
</dbReference>
<dbReference type="SUPFAM" id="SSF52172">
    <property type="entry name" value="CheY-like"/>
    <property type="match status" value="1"/>
</dbReference>